<accession>A0A9D1EZ04</accession>
<evidence type="ECO:0000313" key="2">
    <source>
        <dbReference type="Proteomes" id="UP000823928"/>
    </source>
</evidence>
<sequence>MAREYKRVKHHHKDAIREVCEIGYSEYLELQYANSQDGYLQCKNIQQQRRLEDFEQRIEADLFLLSRQNRSTHKRDAHIP</sequence>
<organism evidence="1 2">
    <name type="scientific">Candidatus Scatousia excrementigallinarum</name>
    <dbReference type="NCBI Taxonomy" id="2840935"/>
    <lineage>
        <taxon>Bacteria</taxon>
        <taxon>Candidatus Scatousia</taxon>
    </lineage>
</organism>
<gene>
    <name evidence="1" type="ORF">IAC10_07580</name>
</gene>
<dbReference type="Proteomes" id="UP000823928">
    <property type="component" value="Unassembled WGS sequence"/>
</dbReference>
<evidence type="ECO:0000313" key="1">
    <source>
        <dbReference type="EMBL" id="HIS36475.1"/>
    </source>
</evidence>
<reference evidence="1" key="2">
    <citation type="journal article" date="2021" name="PeerJ">
        <title>Extensive microbial diversity within the chicken gut microbiome revealed by metagenomics and culture.</title>
        <authorList>
            <person name="Gilroy R."/>
            <person name="Ravi A."/>
            <person name="Getino M."/>
            <person name="Pursley I."/>
            <person name="Horton D.L."/>
            <person name="Alikhan N.F."/>
            <person name="Baker D."/>
            <person name="Gharbi K."/>
            <person name="Hall N."/>
            <person name="Watson M."/>
            <person name="Adriaenssens E.M."/>
            <person name="Foster-Nyarko E."/>
            <person name="Jarju S."/>
            <person name="Secka A."/>
            <person name="Antonio M."/>
            <person name="Oren A."/>
            <person name="Chaudhuri R.R."/>
            <person name="La Ragione R."/>
            <person name="Hildebrand F."/>
            <person name="Pallen M.J."/>
        </authorList>
    </citation>
    <scope>NUCLEOTIDE SEQUENCE</scope>
    <source>
        <strain evidence="1">6276</strain>
    </source>
</reference>
<comment type="caution">
    <text evidence="1">The sequence shown here is derived from an EMBL/GenBank/DDBJ whole genome shotgun (WGS) entry which is preliminary data.</text>
</comment>
<reference evidence="1" key="1">
    <citation type="submission" date="2020-10" db="EMBL/GenBank/DDBJ databases">
        <authorList>
            <person name="Gilroy R."/>
        </authorList>
    </citation>
    <scope>NUCLEOTIDE SEQUENCE</scope>
    <source>
        <strain evidence="1">6276</strain>
    </source>
</reference>
<name>A0A9D1EZ04_9BACT</name>
<dbReference type="AlphaFoldDB" id="A0A9D1EZ04"/>
<proteinExistence type="predicted"/>
<dbReference type="EMBL" id="DVIU01000149">
    <property type="protein sequence ID" value="HIS36475.1"/>
    <property type="molecule type" value="Genomic_DNA"/>
</dbReference>
<protein>
    <submittedName>
        <fullName evidence="1">Uncharacterized protein</fullName>
    </submittedName>
</protein>